<reference evidence="1" key="1">
    <citation type="submission" date="2022-04" db="EMBL/GenBank/DDBJ databases">
        <authorList>
            <person name="Friedrich I."/>
            <person name="Schneider D."/>
            <person name="Poehlein A."/>
            <person name="Hertel R."/>
            <person name="Daniel R."/>
        </authorList>
    </citation>
    <scope>NUCLEOTIDE SEQUENCE</scope>
</reference>
<accession>A0A9E7N508</accession>
<name>A0A9E7N508_9CAUD</name>
<protein>
    <submittedName>
        <fullName evidence="1">Uncharacterized protein</fullName>
    </submittedName>
</protein>
<keyword evidence="2" id="KW-1185">Reference proteome</keyword>
<dbReference type="EMBL" id="ON529850">
    <property type="protein sequence ID" value="UTC28306.1"/>
    <property type="molecule type" value="Genomic_DNA"/>
</dbReference>
<evidence type="ECO:0000313" key="1">
    <source>
        <dbReference type="EMBL" id="UTC28306.1"/>
    </source>
</evidence>
<gene>
    <name evidence="1" type="ORF">GURKE_02750</name>
</gene>
<evidence type="ECO:0000313" key="2">
    <source>
        <dbReference type="Proteomes" id="UP001055634"/>
    </source>
</evidence>
<sequence>MAKTAAARAKAAPANIVRGPARAESDSRSTEVAVPAAPAILTPEDFRTIGEALNGTHWQADIAKLLLCSKSQVTRYLNKSRGLTPLVARQMREILLDRIAELATLLEMEGMPNAESDETQDAIRTILTVCDDLQQQKA</sequence>
<dbReference type="Proteomes" id="UP001055634">
    <property type="component" value="Segment"/>
</dbReference>
<proteinExistence type="predicted"/>
<organism evidence="1 2">
    <name type="scientific">Brevundimonas phage vB_BpoS-Gurke</name>
    <dbReference type="NCBI Taxonomy" id="2948599"/>
    <lineage>
        <taxon>Viruses</taxon>
        <taxon>Duplodnaviria</taxon>
        <taxon>Heunggongvirae</taxon>
        <taxon>Uroviricota</taxon>
        <taxon>Caudoviricetes</taxon>
        <taxon>Jeanschmidtviridae</taxon>
        <taxon>Kikimoravirus</taxon>
        <taxon>Kikimoravirus gurke</taxon>
    </lineage>
</organism>